<gene>
    <name evidence="1" type="ORF">HMPREF0373_01785</name>
</gene>
<dbReference type="AlphaFoldDB" id="U2P769"/>
<evidence type="ECO:0000313" key="2">
    <source>
        <dbReference type="Proteomes" id="UP000016608"/>
    </source>
</evidence>
<keyword evidence="2" id="KW-1185">Reference proteome</keyword>
<dbReference type="GeneID" id="42787655"/>
<dbReference type="PATRIC" id="fig|1256908.3.peg.1652"/>
<dbReference type="EMBL" id="AWVJ01000109">
    <property type="protein sequence ID" value="ERK46355.1"/>
    <property type="molecule type" value="Genomic_DNA"/>
</dbReference>
<accession>U2P769</accession>
<dbReference type="Proteomes" id="UP000016608">
    <property type="component" value="Unassembled WGS sequence"/>
</dbReference>
<dbReference type="HOGENOM" id="CLU_122635_0_0_9"/>
<comment type="caution">
    <text evidence="1">The sequence shown here is derived from an EMBL/GenBank/DDBJ whole genome shotgun (WGS) entry which is preliminary data.</text>
</comment>
<name>U2P769_EUBRA</name>
<reference evidence="1 2" key="1">
    <citation type="submission" date="2013-06" db="EMBL/GenBank/DDBJ databases">
        <authorList>
            <person name="Weinstock G."/>
            <person name="Sodergren E."/>
            <person name="Lobos E.A."/>
            <person name="Fulton L."/>
            <person name="Fulton R."/>
            <person name="Courtney L."/>
            <person name="Fronick C."/>
            <person name="O'Laughlin M."/>
            <person name="Godfrey J."/>
            <person name="Wilson R.M."/>
            <person name="Miner T."/>
            <person name="Farmer C."/>
            <person name="Delehaunty K."/>
            <person name="Cordes M."/>
            <person name="Minx P."/>
            <person name="Tomlinson C."/>
            <person name="Chen J."/>
            <person name="Wollam A."/>
            <person name="Pepin K.H."/>
            <person name="Bhonagiri V."/>
            <person name="Zhang X."/>
            <person name="Warren W."/>
            <person name="Mitreva M."/>
            <person name="Mardis E.R."/>
            <person name="Wilson R.K."/>
        </authorList>
    </citation>
    <scope>NUCLEOTIDE SEQUENCE [LARGE SCALE GENOMIC DNA]</scope>
    <source>
        <strain evidence="1 2">ATCC 29099</strain>
    </source>
</reference>
<evidence type="ECO:0000313" key="1">
    <source>
        <dbReference type="EMBL" id="ERK46355.1"/>
    </source>
</evidence>
<sequence>MYDIEKEKREAIDAGNRALRSLRTARENLNSAKNWGLVDMFGGGFFSTMLKHSKMDQAKENMEQAKYDLRNFSRELNDVNMACNLNINTGDFLSFADYFFDGFIVDWMVQDRINRAKDQVEDAIRRTEYIVNQLQQM</sequence>
<dbReference type="eggNOG" id="COG3064">
    <property type="taxonomic scope" value="Bacteria"/>
</dbReference>
<organism evidence="1 2">
    <name type="scientific">Eubacterium ramulus ATCC 29099</name>
    <dbReference type="NCBI Taxonomy" id="1256908"/>
    <lineage>
        <taxon>Bacteria</taxon>
        <taxon>Bacillati</taxon>
        <taxon>Bacillota</taxon>
        <taxon>Clostridia</taxon>
        <taxon>Eubacteriales</taxon>
        <taxon>Eubacteriaceae</taxon>
        <taxon>Eubacterium</taxon>
    </lineage>
</organism>
<proteinExistence type="predicted"/>
<protein>
    <submittedName>
        <fullName evidence="1">Uncharacterized protein</fullName>
    </submittedName>
</protein>
<dbReference type="RefSeq" id="WP_021740321.1">
    <property type="nucleotide sequence ID" value="NZ_KI271179.1"/>
</dbReference>